<evidence type="ECO:0000256" key="10">
    <source>
        <dbReference type="ARBA" id="ARBA00022777"/>
    </source>
</evidence>
<keyword evidence="8 16" id="KW-0808">Transferase</keyword>
<feature type="binding site" evidence="16">
    <location>
        <position position="188"/>
    </location>
    <ligand>
        <name>substrate</name>
    </ligand>
</feature>
<dbReference type="HAMAP" id="MF_01274">
    <property type="entry name" value="Pantothen_kinase_3"/>
    <property type="match status" value="1"/>
</dbReference>
<sequence length="274" mass="29273">MFLAVDVGNSQTTLGLFEDGASESTPCRQWRMATDTTDTADELHERLFGYFLMLGLSLDMVSDVAIASVVPVLSLEWQRMMRVVLGTEPLMINAWRDCGITVAMPNPHEVGADRIANALAARDTYGAPVIVVDFGTATNIDVVDKNGDFRGGAIMPGLMLSANSLFSKAAKLASVPLVVPEHALGETTEHAVQSGIVIGAAAQAEGLVARIQQELAQESPDGKAAIVVGTGGLAQLISEATDIFDVVDPDLTIRGIYEIWRHRATKRAQRIQSA</sequence>
<comment type="similarity">
    <text evidence="14 16">Belongs to the type III pantothenate kinase family.</text>
</comment>
<evidence type="ECO:0000256" key="2">
    <source>
        <dbReference type="ARBA" id="ARBA00001958"/>
    </source>
</evidence>
<keyword evidence="10 16" id="KW-0418">Kinase</keyword>
<keyword evidence="12 16" id="KW-0630">Potassium</keyword>
<feature type="binding site" evidence="16">
    <location>
        <position position="136"/>
    </location>
    <ligand>
        <name>ATP</name>
        <dbReference type="ChEBI" id="CHEBI:30616"/>
    </ligand>
</feature>
<evidence type="ECO:0000256" key="1">
    <source>
        <dbReference type="ARBA" id="ARBA00001206"/>
    </source>
</evidence>
<evidence type="ECO:0000256" key="14">
    <source>
        <dbReference type="ARBA" id="ARBA00038036"/>
    </source>
</evidence>
<dbReference type="PANTHER" id="PTHR34265">
    <property type="entry name" value="TYPE III PANTOTHENATE KINASE"/>
    <property type="match status" value="1"/>
</dbReference>
<comment type="subunit">
    <text evidence="5 16">Homodimer.</text>
</comment>
<evidence type="ECO:0000256" key="4">
    <source>
        <dbReference type="ARBA" id="ARBA00005225"/>
    </source>
</evidence>
<keyword evidence="16" id="KW-0479">Metal-binding</keyword>
<dbReference type="EC" id="2.7.1.33" evidence="6 16"/>
<comment type="function">
    <text evidence="16">Catalyzes the phosphorylation of pantothenate (Pan), the first step in CoA biosynthesis.</text>
</comment>
<name>A0A9D1HW70_9ACTN</name>
<evidence type="ECO:0000313" key="18">
    <source>
        <dbReference type="Proteomes" id="UP000824078"/>
    </source>
</evidence>
<proteinExistence type="inferred from homology"/>
<comment type="cofactor">
    <cofactor evidence="16">
        <name>NH4(+)</name>
        <dbReference type="ChEBI" id="CHEBI:28938"/>
    </cofactor>
    <cofactor evidence="16">
        <name>K(+)</name>
        <dbReference type="ChEBI" id="CHEBI:29103"/>
    </cofactor>
    <text evidence="16">A monovalent cation. Ammonium or potassium.</text>
</comment>
<reference evidence="17" key="2">
    <citation type="journal article" date="2021" name="PeerJ">
        <title>Extensive microbial diversity within the chicken gut microbiome revealed by metagenomics and culture.</title>
        <authorList>
            <person name="Gilroy R."/>
            <person name="Ravi A."/>
            <person name="Getino M."/>
            <person name="Pursley I."/>
            <person name="Horton D.L."/>
            <person name="Alikhan N.F."/>
            <person name="Baker D."/>
            <person name="Gharbi K."/>
            <person name="Hall N."/>
            <person name="Watson M."/>
            <person name="Adriaenssens E.M."/>
            <person name="Foster-Nyarko E."/>
            <person name="Jarju S."/>
            <person name="Secka A."/>
            <person name="Antonio M."/>
            <person name="Oren A."/>
            <person name="Chaudhuri R.R."/>
            <person name="La Ragione R."/>
            <person name="Hildebrand F."/>
            <person name="Pallen M.J."/>
        </authorList>
    </citation>
    <scope>NUCLEOTIDE SEQUENCE</scope>
    <source>
        <strain evidence="17">ChiHjej12B11-29160</strain>
    </source>
</reference>
<evidence type="ECO:0000313" key="17">
    <source>
        <dbReference type="EMBL" id="HIU23698.1"/>
    </source>
</evidence>
<feature type="binding site" evidence="16">
    <location>
        <position position="133"/>
    </location>
    <ligand>
        <name>K(+)</name>
        <dbReference type="ChEBI" id="CHEBI:29103"/>
    </ligand>
</feature>
<evidence type="ECO:0000256" key="13">
    <source>
        <dbReference type="ARBA" id="ARBA00022993"/>
    </source>
</evidence>
<keyword evidence="13 16" id="KW-0173">Coenzyme A biosynthesis</keyword>
<evidence type="ECO:0000256" key="6">
    <source>
        <dbReference type="ARBA" id="ARBA00012102"/>
    </source>
</evidence>
<comment type="subcellular location">
    <subcellularLocation>
        <location evidence="3 16">Cytoplasm</location>
    </subcellularLocation>
</comment>
<dbReference type="GO" id="GO:0005737">
    <property type="term" value="C:cytoplasm"/>
    <property type="evidence" value="ECO:0007669"/>
    <property type="project" value="UniProtKB-SubCell"/>
</dbReference>
<dbReference type="InterPro" id="IPR043129">
    <property type="entry name" value="ATPase_NBD"/>
</dbReference>
<evidence type="ECO:0000256" key="3">
    <source>
        <dbReference type="ARBA" id="ARBA00004496"/>
    </source>
</evidence>
<evidence type="ECO:0000256" key="11">
    <source>
        <dbReference type="ARBA" id="ARBA00022840"/>
    </source>
</evidence>
<dbReference type="GO" id="GO:0046872">
    <property type="term" value="F:metal ion binding"/>
    <property type="evidence" value="ECO:0007669"/>
    <property type="project" value="UniProtKB-KW"/>
</dbReference>
<evidence type="ECO:0000256" key="12">
    <source>
        <dbReference type="ARBA" id="ARBA00022958"/>
    </source>
</evidence>
<comment type="cofactor">
    <cofactor evidence="2">
        <name>K(+)</name>
        <dbReference type="ChEBI" id="CHEBI:29103"/>
    </cofactor>
</comment>
<keyword evidence="9 16" id="KW-0547">Nucleotide-binding</keyword>
<dbReference type="Proteomes" id="UP000824078">
    <property type="component" value="Unassembled WGS sequence"/>
</dbReference>
<evidence type="ECO:0000256" key="8">
    <source>
        <dbReference type="ARBA" id="ARBA00022679"/>
    </source>
</evidence>
<evidence type="ECO:0000256" key="5">
    <source>
        <dbReference type="ARBA" id="ARBA00011738"/>
    </source>
</evidence>
<accession>A0A9D1HW70</accession>
<dbReference type="GO" id="GO:0005524">
    <property type="term" value="F:ATP binding"/>
    <property type="evidence" value="ECO:0007669"/>
    <property type="project" value="UniProtKB-UniRule"/>
</dbReference>
<dbReference type="PANTHER" id="PTHR34265:SF1">
    <property type="entry name" value="TYPE III PANTOTHENATE KINASE"/>
    <property type="match status" value="1"/>
</dbReference>
<dbReference type="NCBIfam" id="TIGR00671">
    <property type="entry name" value="baf"/>
    <property type="match status" value="1"/>
</dbReference>
<dbReference type="AlphaFoldDB" id="A0A9D1HW70"/>
<gene>
    <name evidence="16" type="primary">coaX</name>
    <name evidence="17" type="ORF">IAD17_02085</name>
</gene>
<comment type="catalytic activity">
    <reaction evidence="1 16">
        <text>(R)-pantothenate + ATP = (R)-4'-phosphopantothenate + ADP + H(+)</text>
        <dbReference type="Rhea" id="RHEA:16373"/>
        <dbReference type="ChEBI" id="CHEBI:10986"/>
        <dbReference type="ChEBI" id="CHEBI:15378"/>
        <dbReference type="ChEBI" id="CHEBI:29032"/>
        <dbReference type="ChEBI" id="CHEBI:30616"/>
        <dbReference type="ChEBI" id="CHEBI:456216"/>
        <dbReference type="EC" id="2.7.1.33"/>
    </reaction>
</comment>
<protein>
    <recommendedName>
        <fullName evidence="15 16">Type III pantothenate kinase</fullName>
        <ecNumber evidence="6 16">2.7.1.33</ecNumber>
    </recommendedName>
    <alternativeName>
        <fullName evidence="16">PanK-III</fullName>
    </alternativeName>
    <alternativeName>
        <fullName evidence="16">Pantothenic acid kinase</fullName>
    </alternativeName>
</protein>
<keyword evidence="7 16" id="KW-0963">Cytoplasm</keyword>
<dbReference type="CDD" id="cd24015">
    <property type="entry name" value="ASKHA_NBD_PanK-III"/>
    <property type="match status" value="1"/>
</dbReference>
<dbReference type="Gene3D" id="3.30.420.40">
    <property type="match status" value="2"/>
</dbReference>
<feature type="binding site" evidence="16">
    <location>
        <begin position="111"/>
        <end position="114"/>
    </location>
    <ligand>
        <name>substrate</name>
    </ligand>
</feature>
<dbReference type="NCBIfam" id="NF009855">
    <property type="entry name" value="PRK13321.1"/>
    <property type="match status" value="1"/>
</dbReference>
<comment type="caution">
    <text evidence="17">The sequence shown here is derived from an EMBL/GenBank/DDBJ whole genome shotgun (WGS) entry which is preliminary data.</text>
</comment>
<dbReference type="InterPro" id="IPR004619">
    <property type="entry name" value="Type_III_PanK"/>
</dbReference>
<dbReference type="GO" id="GO:0004594">
    <property type="term" value="F:pantothenate kinase activity"/>
    <property type="evidence" value="ECO:0007669"/>
    <property type="project" value="UniProtKB-UniRule"/>
</dbReference>
<evidence type="ECO:0000256" key="16">
    <source>
        <dbReference type="HAMAP-Rule" id="MF_01274"/>
    </source>
</evidence>
<evidence type="ECO:0000256" key="7">
    <source>
        <dbReference type="ARBA" id="ARBA00022490"/>
    </source>
</evidence>
<dbReference type="GO" id="GO:0015937">
    <property type="term" value="P:coenzyme A biosynthetic process"/>
    <property type="evidence" value="ECO:0007669"/>
    <property type="project" value="UniProtKB-UniRule"/>
</dbReference>
<comment type="caution">
    <text evidence="16">Lacks conserved residue(s) required for the propagation of feature annotation.</text>
</comment>
<feature type="binding site" evidence="16">
    <location>
        <begin position="6"/>
        <end position="13"/>
    </location>
    <ligand>
        <name>ATP</name>
        <dbReference type="ChEBI" id="CHEBI:30616"/>
    </ligand>
</feature>
<dbReference type="Pfam" id="PF03309">
    <property type="entry name" value="Pan_kinase"/>
    <property type="match status" value="1"/>
</dbReference>
<dbReference type="SUPFAM" id="SSF53067">
    <property type="entry name" value="Actin-like ATPase domain"/>
    <property type="match status" value="2"/>
</dbReference>
<comment type="pathway">
    <text evidence="4 16">Cofactor biosynthesis; coenzyme A biosynthesis; CoA from (R)-pantothenate: step 1/5.</text>
</comment>
<dbReference type="EMBL" id="DVMQ01000006">
    <property type="protein sequence ID" value="HIU23698.1"/>
    <property type="molecule type" value="Genomic_DNA"/>
</dbReference>
<feature type="active site" description="Proton acceptor" evidence="16">
    <location>
        <position position="113"/>
    </location>
</feature>
<evidence type="ECO:0000256" key="15">
    <source>
        <dbReference type="ARBA" id="ARBA00040883"/>
    </source>
</evidence>
<organism evidence="17 18">
    <name type="scientific">Candidatus Coprovicinus avistercoris</name>
    <dbReference type="NCBI Taxonomy" id="2840754"/>
    <lineage>
        <taxon>Bacteria</taxon>
        <taxon>Bacillati</taxon>
        <taxon>Actinomycetota</taxon>
        <taxon>Coriobacteriia</taxon>
        <taxon>Coriobacteriales</taxon>
        <taxon>Coriobacteriaceae</taxon>
        <taxon>Coriobacteriaceae incertae sedis</taxon>
        <taxon>Candidatus Coprovicinus</taxon>
    </lineage>
</organism>
<reference evidence="17" key="1">
    <citation type="submission" date="2020-10" db="EMBL/GenBank/DDBJ databases">
        <authorList>
            <person name="Gilroy R."/>
        </authorList>
    </citation>
    <scope>NUCLEOTIDE SEQUENCE</scope>
    <source>
        <strain evidence="17">ChiHjej12B11-29160</strain>
    </source>
</reference>
<keyword evidence="11 16" id="KW-0067">ATP-binding</keyword>
<evidence type="ECO:0000256" key="9">
    <source>
        <dbReference type="ARBA" id="ARBA00022741"/>
    </source>
</evidence>